<dbReference type="FunFam" id="3.30.160.60:FF:000245">
    <property type="entry name" value="zinc finger protein Gfi-1"/>
    <property type="match status" value="1"/>
</dbReference>
<dbReference type="GO" id="GO:0008270">
    <property type="term" value="F:zinc ion binding"/>
    <property type="evidence" value="ECO:0007669"/>
    <property type="project" value="UniProtKB-KW"/>
</dbReference>
<feature type="domain" description="C2H2-type" evidence="6">
    <location>
        <begin position="377"/>
        <end position="404"/>
    </location>
</feature>
<dbReference type="FunFam" id="3.30.160.60:FF:000446">
    <property type="entry name" value="Zinc finger protein"/>
    <property type="match status" value="1"/>
</dbReference>
<organism evidence="7 8">
    <name type="scientific">Cotesia glomerata</name>
    <name type="common">Lepidopteran parasitic wasp</name>
    <name type="synonym">Apanteles glomeratus</name>
    <dbReference type="NCBI Taxonomy" id="32391"/>
    <lineage>
        <taxon>Eukaryota</taxon>
        <taxon>Metazoa</taxon>
        <taxon>Ecdysozoa</taxon>
        <taxon>Arthropoda</taxon>
        <taxon>Hexapoda</taxon>
        <taxon>Insecta</taxon>
        <taxon>Pterygota</taxon>
        <taxon>Neoptera</taxon>
        <taxon>Endopterygota</taxon>
        <taxon>Hymenoptera</taxon>
        <taxon>Apocrita</taxon>
        <taxon>Ichneumonoidea</taxon>
        <taxon>Braconidae</taxon>
        <taxon>Microgastrinae</taxon>
        <taxon>Cotesia</taxon>
    </lineage>
</organism>
<dbReference type="InterPro" id="IPR013087">
    <property type="entry name" value="Znf_C2H2_type"/>
</dbReference>
<feature type="compositionally biased region" description="Low complexity" evidence="5">
    <location>
        <begin position="104"/>
        <end position="119"/>
    </location>
</feature>
<feature type="domain" description="C2H2-type" evidence="6">
    <location>
        <begin position="320"/>
        <end position="348"/>
    </location>
</feature>
<feature type="compositionally biased region" description="Acidic residues" evidence="5">
    <location>
        <begin position="129"/>
        <end position="156"/>
    </location>
</feature>
<protein>
    <recommendedName>
        <fullName evidence="6">C2H2-type domain-containing protein</fullName>
    </recommendedName>
</protein>
<dbReference type="FunFam" id="3.30.160.60:FF:000208">
    <property type="entry name" value="zinc finger protein Gfi-1b"/>
    <property type="match status" value="1"/>
</dbReference>
<dbReference type="PANTHER" id="PTHR16515">
    <property type="entry name" value="PR DOMAIN ZINC FINGER PROTEIN"/>
    <property type="match status" value="1"/>
</dbReference>
<keyword evidence="2 4" id="KW-0863">Zinc-finger</keyword>
<gene>
    <name evidence="7" type="ORF">KQX54_007586</name>
</gene>
<accession>A0AAV7ILR9</accession>
<dbReference type="Proteomes" id="UP000826195">
    <property type="component" value="Unassembled WGS sequence"/>
</dbReference>
<evidence type="ECO:0000256" key="2">
    <source>
        <dbReference type="ARBA" id="ARBA00022771"/>
    </source>
</evidence>
<sequence length="539" mass="59750">MRGATQGFGWSAPLYLSAGCGSGSPRSIPTTYSIYSELVTSCHVKRTHIRVIAAYQNLKFRIAFQGYNIIRHSSKRYFSVFHLQKSMKYKLTRLSFGVGRLVGSPSPRSQSPSHSLGPSSPRPSRDPEIDIDVEEDEEEDEEVDVDVEEVGDEDETEIKGGSSERDFSSRSTHSTPSPSRSLIRGSSSPSSSIRPPRKSGDSFSVSALLRPDPPASQRTSSSDDSSSAATTVARHQPGPTTVAAVAAGIGLYPPLHLQSGLLPPHPHHPLSYLHPQLIPHHLLPPHLHPLLRTVHPAHPGLHSAHSTHGLHHPHPLGDVYSCVKCDKMFSTPHGLEVHARRSHNGKRPFACELCNKTFGHEISLTQHRAVHSAEKVFECKQCGKSFKRSSTLSTHLLIHSDTRPYPCQFCGKRFHQKSDMKKHTYIHTAERVVRDACVEAELLSRATWSSNDNQTEQYASLYLYTLLHTHRVAYFSLRLTRVNASFSLASGGVFGPCATRVRHHKIPKGPERRVALRKIIISLLDCRYCSLVTLTAYDA</sequence>
<evidence type="ECO:0000256" key="3">
    <source>
        <dbReference type="ARBA" id="ARBA00022833"/>
    </source>
</evidence>
<dbReference type="Gene3D" id="3.30.160.60">
    <property type="entry name" value="Classic Zinc Finger"/>
    <property type="match status" value="3"/>
</dbReference>
<dbReference type="SMART" id="SM00355">
    <property type="entry name" value="ZnF_C2H2"/>
    <property type="match status" value="4"/>
</dbReference>
<dbReference type="InterPro" id="IPR050331">
    <property type="entry name" value="Zinc_finger"/>
</dbReference>
<proteinExistence type="predicted"/>
<dbReference type="AlphaFoldDB" id="A0AAV7ILR9"/>
<feature type="compositionally biased region" description="Low complexity" evidence="5">
    <location>
        <begin position="169"/>
        <end position="194"/>
    </location>
</feature>
<feature type="compositionally biased region" description="Low complexity" evidence="5">
    <location>
        <begin position="219"/>
        <end position="231"/>
    </location>
</feature>
<dbReference type="PANTHER" id="PTHR16515:SF35">
    <property type="entry name" value="FEZ FAMILY ZINC FINGER PROTEIN 2"/>
    <property type="match status" value="1"/>
</dbReference>
<evidence type="ECO:0000313" key="7">
    <source>
        <dbReference type="EMBL" id="KAH0554097.1"/>
    </source>
</evidence>
<dbReference type="PROSITE" id="PS51257">
    <property type="entry name" value="PROKAR_LIPOPROTEIN"/>
    <property type="match status" value="1"/>
</dbReference>
<evidence type="ECO:0000259" key="6">
    <source>
        <dbReference type="PROSITE" id="PS50157"/>
    </source>
</evidence>
<dbReference type="EMBL" id="JAHXZJ010001119">
    <property type="protein sequence ID" value="KAH0554097.1"/>
    <property type="molecule type" value="Genomic_DNA"/>
</dbReference>
<dbReference type="Pfam" id="PF00096">
    <property type="entry name" value="zf-C2H2"/>
    <property type="match status" value="3"/>
</dbReference>
<dbReference type="SUPFAM" id="SSF57667">
    <property type="entry name" value="beta-beta-alpha zinc fingers"/>
    <property type="match status" value="2"/>
</dbReference>
<evidence type="ECO:0000256" key="4">
    <source>
        <dbReference type="PROSITE-ProRule" id="PRU00042"/>
    </source>
</evidence>
<dbReference type="PROSITE" id="PS50157">
    <property type="entry name" value="ZINC_FINGER_C2H2_2"/>
    <property type="match status" value="4"/>
</dbReference>
<dbReference type="InterPro" id="IPR036236">
    <property type="entry name" value="Znf_C2H2_sf"/>
</dbReference>
<feature type="region of interest" description="Disordered" evidence="5">
    <location>
        <begin position="102"/>
        <end position="238"/>
    </location>
</feature>
<dbReference type="PROSITE" id="PS00028">
    <property type="entry name" value="ZINC_FINGER_C2H2_1"/>
    <property type="match status" value="4"/>
</dbReference>
<feature type="domain" description="C2H2-type" evidence="6">
    <location>
        <begin position="405"/>
        <end position="432"/>
    </location>
</feature>
<dbReference type="GO" id="GO:0005634">
    <property type="term" value="C:nucleus"/>
    <property type="evidence" value="ECO:0007669"/>
    <property type="project" value="TreeGrafter"/>
</dbReference>
<dbReference type="GO" id="GO:0010468">
    <property type="term" value="P:regulation of gene expression"/>
    <property type="evidence" value="ECO:0007669"/>
    <property type="project" value="TreeGrafter"/>
</dbReference>
<feature type="domain" description="C2H2-type" evidence="6">
    <location>
        <begin position="349"/>
        <end position="376"/>
    </location>
</feature>
<evidence type="ECO:0000256" key="1">
    <source>
        <dbReference type="ARBA" id="ARBA00022723"/>
    </source>
</evidence>
<evidence type="ECO:0000256" key="5">
    <source>
        <dbReference type="SAM" id="MobiDB-lite"/>
    </source>
</evidence>
<reference evidence="7 8" key="1">
    <citation type="journal article" date="2021" name="J. Hered.">
        <title>A chromosome-level genome assembly of the parasitoid wasp, Cotesia glomerata (Hymenoptera: Braconidae).</title>
        <authorList>
            <person name="Pinto B.J."/>
            <person name="Weis J.J."/>
            <person name="Gamble T."/>
            <person name="Ode P.J."/>
            <person name="Paul R."/>
            <person name="Zaspel J.M."/>
        </authorList>
    </citation>
    <scope>NUCLEOTIDE SEQUENCE [LARGE SCALE GENOMIC DNA]</scope>
    <source>
        <strain evidence="7">CgM1</strain>
    </source>
</reference>
<keyword evidence="1" id="KW-0479">Metal-binding</keyword>
<evidence type="ECO:0000313" key="8">
    <source>
        <dbReference type="Proteomes" id="UP000826195"/>
    </source>
</evidence>
<keyword evidence="8" id="KW-1185">Reference proteome</keyword>
<name>A0AAV7ILR9_COTGL</name>
<keyword evidence="3" id="KW-0862">Zinc</keyword>
<comment type="caution">
    <text evidence="7">The sequence shown here is derived from an EMBL/GenBank/DDBJ whole genome shotgun (WGS) entry which is preliminary data.</text>
</comment>